<protein>
    <recommendedName>
        <fullName evidence="3">Lipoprotein</fullName>
    </recommendedName>
</protein>
<name>A0A345P8Y2_9GAMM</name>
<evidence type="ECO:0008006" key="3">
    <source>
        <dbReference type="Google" id="ProtNLM"/>
    </source>
</evidence>
<evidence type="ECO:0000313" key="2">
    <source>
        <dbReference type="Proteomes" id="UP000253940"/>
    </source>
</evidence>
<dbReference type="KEGG" id="mbah:HYN46_13400"/>
<dbReference type="RefSeq" id="WP_114899849.1">
    <property type="nucleotide sequence ID" value="NZ_CP031222.1"/>
</dbReference>
<proteinExistence type="predicted"/>
<gene>
    <name evidence="1" type="ORF">HYN46_13400</name>
</gene>
<reference evidence="1 2" key="1">
    <citation type="submission" date="2018-07" db="EMBL/GenBank/DDBJ databases">
        <title>Genome sequencing of Moraxellaceae gen. HYN0046.</title>
        <authorList>
            <person name="Kim M."/>
            <person name="Yi H."/>
        </authorList>
    </citation>
    <scope>NUCLEOTIDE SEQUENCE [LARGE SCALE GENOMIC DNA]</scope>
    <source>
        <strain evidence="1 2">HYN0046</strain>
    </source>
</reference>
<dbReference type="AlphaFoldDB" id="A0A345P8Y2"/>
<keyword evidence="2" id="KW-1185">Reference proteome</keyword>
<evidence type="ECO:0000313" key="1">
    <source>
        <dbReference type="EMBL" id="AXI03741.1"/>
    </source>
</evidence>
<dbReference type="Proteomes" id="UP000253940">
    <property type="component" value="Chromosome"/>
</dbReference>
<sequence length="161" mass="17626">MMELKTLAFVGLISSLLTGCDTTPIYKNPTGQNTAKFYLNNLSSRPVALQIHDSSYQCKGRNLAKGEPAGSRSVEPILLDTTFEVALSAVTSDVHIGYVSLCQLGFSFFPKTGHSYELKMIDPPKRDSCLGGIRDLSGENVIVQHRQMTSAPFFESGSWCE</sequence>
<dbReference type="EMBL" id="CP031222">
    <property type="protein sequence ID" value="AXI03741.1"/>
    <property type="molecule type" value="Genomic_DNA"/>
</dbReference>
<accession>A0A345P8Y2</accession>
<dbReference type="PROSITE" id="PS51257">
    <property type="entry name" value="PROKAR_LIPOPROTEIN"/>
    <property type="match status" value="1"/>
</dbReference>
<organism evidence="1 2">
    <name type="scientific">Aquirhabdus parva</name>
    <dbReference type="NCBI Taxonomy" id="2283318"/>
    <lineage>
        <taxon>Bacteria</taxon>
        <taxon>Pseudomonadati</taxon>
        <taxon>Pseudomonadota</taxon>
        <taxon>Gammaproteobacteria</taxon>
        <taxon>Moraxellales</taxon>
        <taxon>Moraxellaceae</taxon>
        <taxon>Aquirhabdus</taxon>
    </lineage>
</organism>